<protein>
    <submittedName>
        <fullName evidence="1">Uncharacterized protein</fullName>
    </submittedName>
</protein>
<name>A0A371IUR3_9FIRM</name>
<dbReference type="Proteomes" id="UP000243494">
    <property type="component" value="Unassembled WGS sequence"/>
</dbReference>
<keyword evidence="2" id="KW-1185">Reference proteome</keyword>
<evidence type="ECO:0000313" key="1">
    <source>
        <dbReference type="EMBL" id="RDY24222.1"/>
    </source>
</evidence>
<organism evidence="1 2">
    <name type="scientific">Romboutsia maritimum</name>
    <dbReference type="NCBI Taxonomy" id="2020948"/>
    <lineage>
        <taxon>Bacteria</taxon>
        <taxon>Bacillati</taxon>
        <taxon>Bacillota</taxon>
        <taxon>Clostridia</taxon>
        <taxon>Peptostreptococcales</taxon>
        <taxon>Peptostreptococcaceae</taxon>
        <taxon>Romboutsia</taxon>
    </lineage>
</organism>
<dbReference type="RefSeq" id="WP_095406175.1">
    <property type="nucleotide sequence ID" value="NZ_NOJZ02000004.1"/>
</dbReference>
<sequence length="130" mass="15263">MAIKQLTNCNWTVFYDKHSHGFKKTQYEAIFVNKAYDDALMKLKEALSLSNKTLSNSLSKNYSYYSGHSLYHVSKYFFEKENKYYGTCSLENFFSSNKYLFICDTEVDGLILEYNYSKGFFKEDEDSIAL</sequence>
<accession>A0A371IUR3</accession>
<dbReference type="AlphaFoldDB" id="A0A371IUR3"/>
<comment type="caution">
    <text evidence="1">The sequence shown here is derived from an EMBL/GenBank/DDBJ whole genome shotgun (WGS) entry which is preliminary data.</text>
</comment>
<proteinExistence type="predicted"/>
<dbReference type="EMBL" id="NOJZ02000004">
    <property type="protein sequence ID" value="RDY24222.1"/>
    <property type="molecule type" value="Genomic_DNA"/>
</dbReference>
<gene>
    <name evidence="1" type="ORF">CHF27_003850</name>
</gene>
<evidence type="ECO:0000313" key="2">
    <source>
        <dbReference type="Proteomes" id="UP000243494"/>
    </source>
</evidence>
<reference evidence="1 2" key="1">
    <citation type="journal article" date="2017" name="Genome Announc.">
        <title>Draft Genome Sequence of Romboutsia maritimum sp. nov. Strain CCRI-22766(T), Isolated from Coastal Estuarine Mud.</title>
        <authorList>
            <person name="Maheux A.F."/>
            <person name="Boudreau D.K."/>
            <person name="Berube E."/>
            <person name="Boissinot M."/>
            <person name="Raymond F."/>
            <person name="Brodeur S."/>
            <person name="Corbeil J."/>
            <person name="Brightwell G."/>
            <person name="Broda D."/>
            <person name="Omar R.F."/>
            <person name="Bergeron M.G."/>
        </authorList>
    </citation>
    <scope>NUCLEOTIDE SEQUENCE [LARGE SCALE GENOMIC DNA]</scope>
    <source>
        <strain evidence="1 2">CCRI-22766</strain>
    </source>
</reference>